<dbReference type="EMBL" id="JAAMPI010001756">
    <property type="protein sequence ID" value="KAF4624148.1"/>
    <property type="molecule type" value="Genomic_DNA"/>
</dbReference>
<evidence type="ECO:0000313" key="4">
    <source>
        <dbReference type="Proteomes" id="UP000566819"/>
    </source>
</evidence>
<feature type="coiled-coil region" evidence="1">
    <location>
        <begin position="289"/>
        <end position="351"/>
    </location>
</feature>
<organism evidence="3 4">
    <name type="scientific">Cudoniella acicularis</name>
    <dbReference type="NCBI Taxonomy" id="354080"/>
    <lineage>
        <taxon>Eukaryota</taxon>
        <taxon>Fungi</taxon>
        <taxon>Dikarya</taxon>
        <taxon>Ascomycota</taxon>
        <taxon>Pezizomycotina</taxon>
        <taxon>Leotiomycetes</taxon>
        <taxon>Helotiales</taxon>
        <taxon>Tricladiaceae</taxon>
        <taxon>Cudoniella</taxon>
    </lineage>
</organism>
<keyword evidence="1" id="KW-0175">Coiled coil</keyword>
<dbReference type="OrthoDB" id="3799661at2759"/>
<gene>
    <name evidence="3" type="ORF">G7Y89_g14027</name>
</gene>
<evidence type="ECO:0000256" key="1">
    <source>
        <dbReference type="SAM" id="Coils"/>
    </source>
</evidence>
<dbReference type="AlphaFoldDB" id="A0A8H4VVI0"/>
<dbReference type="Proteomes" id="UP000566819">
    <property type="component" value="Unassembled WGS sequence"/>
</dbReference>
<keyword evidence="4" id="KW-1185">Reference proteome</keyword>
<accession>A0A8H4VVI0</accession>
<evidence type="ECO:0000256" key="2">
    <source>
        <dbReference type="SAM" id="MobiDB-lite"/>
    </source>
</evidence>
<protein>
    <submittedName>
        <fullName evidence="3">Uncharacterized protein</fullName>
    </submittedName>
</protein>
<name>A0A8H4VVI0_9HELO</name>
<feature type="region of interest" description="Disordered" evidence="2">
    <location>
        <begin position="73"/>
        <end position="96"/>
    </location>
</feature>
<feature type="compositionally biased region" description="Low complexity" evidence="2">
    <location>
        <begin position="77"/>
        <end position="91"/>
    </location>
</feature>
<evidence type="ECO:0000313" key="3">
    <source>
        <dbReference type="EMBL" id="KAF4624148.1"/>
    </source>
</evidence>
<proteinExistence type="predicted"/>
<sequence length="391" mass="44840">MFLYEEKVRKDIESSACVTRDIGHGNRRTFSAKILLKKRDLEYFRGCASPPCLTAYLTEVMVRLREEATHLVKRPTSNSSVSHRSPSVKPSMRSSRSRITLVGDDAELELKLESIYGTTNDVKEFSWFDHLLAVFCIYRGPKIATTVPERPPEYEDREVHLDSPWVQPVYVLSTERDDQRHLIPKEAKCTIDTGNLQGNIVSRTFLVDVLGYSEANFHKLTKEEEDGGTGITGHKLIPDGAIYLTWYHGNSTRVFRDMRFLISEHPMYDLIIGARSIQKNKILDVPNLMAGEADNLDKLKKKMLDANKEFMDRTVKAEVDEDESAKTKKLLSEMKEERDAAKEVYEDELQHVYENHVKQVKDKKEVERLHQLYEGMTGKKLVIAPGKPHQA</sequence>
<comment type="caution">
    <text evidence="3">The sequence shown here is derived from an EMBL/GenBank/DDBJ whole genome shotgun (WGS) entry which is preliminary data.</text>
</comment>
<reference evidence="3 4" key="1">
    <citation type="submission" date="2020-03" db="EMBL/GenBank/DDBJ databases">
        <title>Draft Genome Sequence of Cudoniella acicularis.</title>
        <authorList>
            <person name="Buettner E."/>
            <person name="Kellner H."/>
        </authorList>
    </citation>
    <scope>NUCLEOTIDE SEQUENCE [LARGE SCALE GENOMIC DNA]</scope>
    <source>
        <strain evidence="3 4">DSM 108380</strain>
    </source>
</reference>